<dbReference type="GO" id="GO:0016020">
    <property type="term" value="C:membrane"/>
    <property type="evidence" value="ECO:0007669"/>
    <property type="project" value="InterPro"/>
</dbReference>
<dbReference type="Gene3D" id="2.60.40.10">
    <property type="entry name" value="Immunoglobulins"/>
    <property type="match status" value="3"/>
</dbReference>
<proteinExistence type="predicted"/>
<evidence type="ECO:0000256" key="2">
    <source>
        <dbReference type="ARBA" id="ARBA00022490"/>
    </source>
</evidence>
<dbReference type="PATRIC" id="fig|1265738.3.peg.6050"/>
<name>M5RCA7_9BACT</name>
<dbReference type="NCBIfam" id="NF012200">
    <property type="entry name" value="choice_anch_D"/>
    <property type="match status" value="3"/>
</dbReference>
<protein>
    <submittedName>
        <fullName evidence="7">Na-Ca exchanger/integrin-beta4 domain protein</fullName>
    </submittedName>
</protein>
<keyword evidence="2" id="KW-0963">Cytoplasm</keyword>
<dbReference type="GO" id="GO:0007229">
    <property type="term" value="P:integrin-mediated signaling pathway"/>
    <property type="evidence" value="ECO:0007669"/>
    <property type="project" value="UniProtKB-KW"/>
</dbReference>
<keyword evidence="8" id="KW-1185">Reference proteome</keyword>
<dbReference type="AlphaFoldDB" id="M5RCA7"/>
<accession>M5RCA7</accession>
<sequence length="1168" mass="119171">MDMQISNSSNPAVTIGTASAAGTIVDNESISADLSVTTNGNETGPVGIVYTVTLGRANDTGAAITFDLHDLLTGTATSGDDYTAIAGGTQISVASGAMVGNLNVEVINDDVLESTETLVAQIANPSSPQVAIVTDTATATIEDNDTATADLSVTTQGNETGPVDIVFSVSLDKPNQTGVPITFDFDDLLTGTATSGSDYAAVDANAQISVPAGASNGTISVAVTDDALLEAIDTVMAQISNSSNPAVSIDTASASANIFDNDNAEITVNDATATEGNTLIFTVTLAGAVAGGFDVNVTFIDGAATGGVDYDNTPLVLNFVGTDGETQQFTVATTGDTQNEGTEDFTVHLNATNTLVTDIDTGTGSISDNGAVVQPEADLTVDGLTVPDQGSVEFGDVLINDSSPSKTFTVTNHGSSDLILQPINVPNGFVLTSSNFAPNQVVAPTEQVTFTVEMDTSSAVAVSGLLSFATNDADESNYRIHLSGVVIDPSGNPTNGGNGRLILDNGDNGFLSVDKWTPVASYGFESDALVQVGSQGDQRAIWAYDGLSPGGYLISLSWLNGSDRANNVPVVIRDGVGGPILDALSLNQSTAPQGPVIGGRPFEVLGSVTLSGSTLVIELSNQGVASGKAVVADAAMIQALAPMPAAPELTVRNNGVTVADEDTLTFPDVAVGTISSQTLTVRNDGNADLLLQPVSIVGSGFSLSSANFTVNQVLAPSEQVSLTINVDTTSEGTFDGSLSFGNSDADEGPFDLALRATVRSANATELTIDDGDPNFALTGPWSHVANYGFEADAKVITTNLSGAASWTFNGLSPGDHDVFATWLFGSDRASAVSYVIRDGVAGPILAVVPIDQRTTPTGEYHGGRPFGSLGSVTITGSTLVVELSNAGTNGAVIADAIRVEATTPAPSTPEIAVTQGGLTVIDGGNVNLGSAEQGAPQLTRVFTVQNTGTAELTLDPINVSGTGFTLESANFTPGQILSPGASTNFIIGLSTTTIGSFDGTVSFVNGDGNESPFDFSVNGTITMPQPTGGEIIDNGDTGFSQSGNWADVPGYGFGSDALAGNGVNGIETAQWEFTGLTANSNFEVSTTWLRGNDRESAVTYVIRDGVGGAVLATVTVDQTQSPSGDIYGGRRFQMLSSVMITGTTLVVELSTAGSTKAVIADAVRIEQQ</sequence>
<dbReference type="Gene3D" id="2.60.40.2030">
    <property type="match status" value="3"/>
</dbReference>
<dbReference type="EMBL" id="ANOG01000876">
    <property type="protein sequence ID" value="EMI17015.1"/>
    <property type="molecule type" value="Genomic_DNA"/>
</dbReference>
<comment type="caution">
    <text evidence="7">The sequence shown here is derived from an EMBL/GenBank/DDBJ whole genome shotgun (WGS) entry which is preliminary data.</text>
</comment>
<keyword evidence="4" id="KW-0677">Repeat</keyword>
<dbReference type="SUPFAM" id="SSF141072">
    <property type="entry name" value="CalX-like"/>
    <property type="match status" value="3"/>
</dbReference>
<dbReference type="Pfam" id="PF15780">
    <property type="entry name" value="ASH"/>
    <property type="match status" value="1"/>
</dbReference>
<comment type="subcellular location">
    <subcellularLocation>
        <location evidence="1">Cytoplasm</location>
    </subcellularLocation>
</comment>
<dbReference type="Pfam" id="PF03160">
    <property type="entry name" value="Calx-beta"/>
    <property type="match status" value="3"/>
</dbReference>
<evidence type="ECO:0000256" key="3">
    <source>
        <dbReference type="ARBA" id="ARBA00022729"/>
    </source>
</evidence>
<dbReference type="SMART" id="SM00237">
    <property type="entry name" value="Calx_beta"/>
    <property type="match status" value="1"/>
</dbReference>
<keyword evidence="5" id="KW-0106">Calcium</keyword>
<evidence type="ECO:0000256" key="4">
    <source>
        <dbReference type="ARBA" id="ARBA00022737"/>
    </source>
</evidence>
<dbReference type="Pfam" id="PF25275">
    <property type="entry name" value="Golvesin_C"/>
    <property type="match status" value="1"/>
</dbReference>
<keyword evidence="3" id="KW-0732">Signal</keyword>
<evidence type="ECO:0000256" key="1">
    <source>
        <dbReference type="ARBA" id="ARBA00004496"/>
    </source>
</evidence>
<dbReference type="InterPro" id="IPR013783">
    <property type="entry name" value="Ig-like_fold"/>
</dbReference>
<keyword evidence="7" id="KW-0401">Integrin</keyword>
<dbReference type="Proteomes" id="UP000011991">
    <property type="component" value="Unassembled WGS sequence"/>
</dbReference>
<dbReference type="InterPro" id="IPR003644">
    <property type="entry name" value="Calx_beta"/>
</dbReference>
<dbReference type="InterPro" id="IPR031549">
    <property type="entry name" value="ASH"/>
</dbReference>
<feature type="domain" description="Calx-beta" evidence="6">
    <location>
        <begin position="254"/>
        <end position="350"/>
    </location>
</feature>
<evidence type="ECO:0000256" key="5">
    <source>
        <dbReference type="ARBA" id="ARBA00022837"/>
    </source>
</evidence>
<dbReference type="InterPro" id="IPR038081">
    <property type="entry name" value="CalX-like_sf"/>
</dbReference>
<gene>
    <name evidence="7" type="ORF">RMSM_06061</name>
</gene>
<dbReference type="InterPro" id="IPR033803">
    <property type="entry name" value="CBD-like_Golvesin-Xly"/>
</dbReference>
<dbReference type="GO" id="GO:0005737">
    <property type="term" value="C:cytoplasm"/>
    <property type="evidence" value="ECO:0007669"/>
    <property type="project" value="UniProtKB-SubCell"/>
</dbReference>
<organism evidence="7 8">
    <name type="scientific">Rhodopirellula maiorica SM1</name>
    <dbReference type="NCBI Taxonomy" id="1265738"/>
    <lineage>
        <taxon>Bacteria</taxon>
        <taxon>Pseudomonadati</taxon>
        <taxon>Planctomycetota</taxon>
        <taxon>Planctomycetia</taxon>
        <taxon>Pirellulales</taxon>
        <taxon>Pirellulaceae</taxon>
        <taxon>Novipirellula</taxon>
    </lineage>
</organism>
<evidence type="ECO:0000259" key="6">
    <source>
        <dbReference type="SMART" id="SM00237"/>
    </source>
</evidence>
<evidence type="ECO:0000313" key="8">
    <source>
        <dbReference type="Proteomes" id="UP000011991"/>
    </source>
</evidence>
<evidence type="ECO:0000313" key="7">
    <source>
        <dbReference type="EMBL" id="EMI17015.1"/>
    </source>
</evidence>
<reference evidence="7 8" key="1">
    <citation type="journal article" date="2013" name="Mar. Genomics">
        <title>Expression of sulfatases in Rhodopirellula baltica and the diversity of sulfatases in the genus Rhodopirellula.</title>
        <authorList>
            <person name="Wegner C.E."/>
            <person name="Richter-Heitmann T."/>
            <person name="Klindworth A."/>
            <person name="Klockow C."/>
            <person name="Richter M."/>
            <person name="Achstetter T."/>
            <person name="Glockner F.O."/>
            <person name="Harder J."/>
        </authorList>
    </citation>
    <scope>NUCLEOTIDE SEQUENCE [LARGE SCALE GENOMIC DNA]</scope>
    <source>
        <strain evidence="7 8">SM1</strain>
    </source>
</reference>